<feature type="transmembrane region" description="Helical" evidence="5">
    <location>
        <begin position="65"/>
        <end position="82"/>
    </location>
</feature>
<evidence type="ECO:0000256" key="1">
    <source>
        <dbReference type="ARBA" id="ARBA00004141"/>
    </source>
</evidence>
<evidence type="ECO:0000256" key="4">
    <source>
        <dbReference type="ARBA" id="ARBA00023136"/>
    </source>
</evidence>
<dbReference type="AlphaFoldDB" id="A0A975J024"/>
<dbReference type="EMBL" id="CP073100">
    <property type="protein sequence ID" value="QUE51390.1"/>
    <property type="molecule type" value="Genomic_DNA"/>
</dbReference>
<dbReference type="PANTHER" id="PTHR13285">
    <property type="entry name" value="ACYLTRANSFERASE"/>
    <property type="match status" value="1"/>
</dbReference>
<keyword evidence="2 5" id="KW-0812">Transmembrane</keyword>
<dbReference type="GO" id="GO:0016020">
    <property type="term" value="C:membrane"/>
    <property type="evidence" value="ECO:0007669"/>
    <property type="project" value="UniProtKB-SubCell"/>
</dbReference>
<keyword evidence="3 5" id="KW-1133">Transmembrane helix</keyword>
<feature type="transmembrane region" description="Helical" evidence="5">
    <location>
        <begin position="306"/>
        <end position="325"/>
    </location>
</feature>
<dbReference type="InterPro" id="IPR004299">
    <property type="entry name" value="MBOAT_fam"/>
</dbReference>
<sequence>MLGGSPYWLVLLAGAIWASYVPARWREPGLALLAFSLVVGHAPVVAIVYLFAACLVWWLVRRESGLAAATVAVTTLAAGLVASKATEQYTHAGWISPLGLSYLVFRLIQFIVDARRGAWQRPPGFMEFIHFLFTPALFVAGPLERWDHWDKPVEESRGVRVSTGLWRIVIGLLKKMYVADLILPALAEHSGWVVPDAMGAHPGTADIWQACAYAYLKIYAEFSGYSDIAVGAALLWGHRPMENFNWPVIASTPADFWRRWHISIAQWCANCVYLPVMGLMRSVVVPMLASFIVMGLWHGLGWNRVAWALWQVGGLLVFITWQKRLGRPKTGTWRAGFGWKLASIAMTQTFVVASYVFMLHGETVPVLDSLALLGRMLGLNR</sequence>
<name>A0A975J024_9BACT</name>
<feature type="transmembrane region" description="Helical" evidence="5">
    <location>
        <begin position="6"/>
        <end position="23"/>
    </location>
</feature>
<feature type="transmembrane region" description="Helical" evidence="5">
    <location>
        <begin position="337"/>
        <end position="358"/>
    </location>
</feature>
<reference evidence="6" key="1">
    <citation type="submission" date="2021-04" db="EMBL/GenBank/DDBJ databases">
        <title>Luteolibacter sp. 32A isolated from the skin of an Anderson's salamander (Ambystoma andersonii).</title>
        <authorList>
            <person name="Spergser J."/>
            <person name="Busse H.-J."/>
        </authorList>
    </citation>
    <scope>NUCLEOTIDE SEQUENCE</scope>
    <source>
        <strain evidence="6">32A</strain>
    </source>
</reference>
<evidence type="ECO:0000313" key="7">
    <source>
        <dbReference type="Proteomes" id="UP000676169"/>
    </source>
</evidence>
<dbReference type="RefSeq" id="WP_211631529.1">
    <property type="nucleotide sequence ID" value="NZ_CP073100.1"/>
</dbReference>
<gene>
    <name evidence="6" type="ORF">KBB96_00485</name>
</gene>
<evidence type="ECO:0000256" key="2">
    <source>
        <dbReference type="ARBA" id="ARBA00022692"/>
    </source>
</evidence>
<feature type="transmembrane region" description="Helical" evidence="5">
    <location>
        <begin position="94"/>
        <end position="112"/>
    </location>
</feature>
<dbReference type="Pfam" id="PF03062">
    <property type="entry name" value="MBOAT"/>
    <property type="match status" value="1"/>
</dbReference>
<organism evidence="6 7">
    <name type="scientific">Luteolibacter ambystomatis</name>
    <dbReference type="NCBI Taxonomy" id="2824561"/>
    <lineage>
        <taxon>Bacteria</taxon>
        <taxon>Pseudomonadati</taxon>
        <taxon>Verrucomicrobiota</taxon>
        <taxon>Verrucomicrobiia</taxon>
        <taxon>Verrucomicrobiales</taxon>
        <taxon>Verrucomicrobiaceae</taxon>
        <taxon>Luteolibacter</taxon>
    </lineage>
</organism>
<dbReference type="Proteomes" id="UP000676169">
    <property type="component" value="Chromosome"/>
</dbReference>
<feature type="transmembrane region" description="Helical" evidence="5">
    <location>
        <begin position="283"/>
        <end position="300"/>
    </location>
</feature>
<proteinExistence type="predicted"/>
<keyword evidence="7" id="KW-1185">Reference proteome</keyword>
<dbReference type="KEGG" id="lamb:KBB96_00485"/>
<dbReference type="PANTHER" id="PTHR13285:SF18">
    <property type="entry name" value="PROTEIN-CYSTEINE N-PALMITOYLTRANSFERASE RASP"/>
    <property type="match status" value="1"/>
</dbReference>
<accession>A0A975J024</accession>
<protein>
    <submittedName>
        <fullName evidence="6">MBOAT family protein</fullName>
    </submittedName>
</protein>
<evidence type="ECO:0000256" key="5">
    <source>
        <dbReference type="SAM" id="Phobius"/>
    </source>
</evidence>
<evidence type="ECO:0000256" key="3">
    <source>
        <dbReference type="ARBA" id="ARBA00022989"/>
    </source>
</evidence>
<keyword evidence="4 5" id="KW-0472">Membrane</keyword>
<dbReference type="InterPro" id="IPR051085">
    <property type="entry name" value="MB_O-acyltransferase"/>
</dbReference>
<feature type="transmembrane region" description="Helical" evidence="5">
    <location>
        <begin position="30"/>
        <end position="59"/>
    </location>
</feature>
<comment type="subcellular location">
    <subcellularLocation>
        <location evidence="1">Membrane</location>
        <topology evidence="1">Multi-pass membrane protein</topology>
    </subcellularLocation>
</comment>
<dbReference type="GO" id="GO:0016746">
    <property type="term" value="F:acyltransferase activity"/>
    <property type="evidence" value="ECO:0007669"/>
    <property type="project" value="TreeGrafter"/>
</dbReference>
<evidence type="ECO:0000313" key="6">
    <source>
        <dbReference type="EMBL" id="QUE51390.1"/>
    </source>
</evidence>